<protein>
    <submittedName>
        <fullName evidence="2">Uncharacterized protein</fullName>
    </submittedName>
</protein>
<sequence length="93" mass="10691">MSDAIYRNEEGNFVVTAPDGHEVEVRPALTKPTVRFKNVKRPPLRRIEYIDGGHQANINVADFDAKIHREPQVRPRSPRPPPRRPSPKPRRPP</sequence>
<dbReference type="EMBL" id="LAZR01033638">
    <property type="protein sequence ID" value="KKL47499.1"/>
    <property type="molecule type" value="Genomic_DNA"/>
</dbReference>
<evidence type="ECO:0000313" key="2">
    <source>
        <dbReference type="EMBL" id="KKL47499.1"/>
    </source>
</evidence>
<dbReference type="AlphaFoldDB" id="A0A0F9CEL2"/>
<gene>
    <name evidence="2" type="ORF">LCGC14_2334900</name>
</gene>
<organism evidence="2">
    <name type="scientific">marine sediment metagenome</name>
    <dbReference type="NCBI Taxonomy" id="412755"/>
    <lineage>
        <taxon>unclassified sequences</taxon>
        <taxon>metagenomes</taxon>
        <taxon>ecological metagenomes</taxon>
    </lineage>
</organism>
<name>A0A0F9CEL2_9ZZZZ</name>
<reference evidence="2" key="1">
    <citation type="journal article" date="2015" name="Nature">
        <title>Complex archaea that bridge the gap between prokaryotes and eukaryotes.</title>
        <authorList>
            <person name="Spang A."/>
            <person name="Saw J.H."/>
            <person name="Jorgensen S.L."/>
            <person name="Zaremba-Niedzwiedzka K."/>
            <person name="Martijn J."/>
            <person name="Lind A.E."/>
            <person name="van Eijk R."/>
            <person name="Schleper C."/>
            <person name="Guy L."/>
            <person name="Ettema T.J."/>
        </authorList>
    </citation>
    <scope>NUCLEOTIDE SEQUENCE</scope>
</reference>
<feature type="region of interest" description="Disordered" evidence="1">
    <location>
        <begin position="65"/>
        <end position="93"/>
    </location>
</feature>
<accession>A0A0F9CEL2</accession>
<feature type="compositionally biased region" description="Basic residues" evidence="1">
    <location>
        <begin position="81"/>
        <end position="93"/>
    </location>
</feature>
<evidence type="ECO:0000256" key="1">
    <source>
        <dbReference type="SAM" id="MobiDB-lite"/>
    </source>
</evidence>
<comment type="caution">
    <text evidence="2">The sequence shown here is derived from an EMBL/GenBank/DDBJ whole genome shotgun (WGS) entry which is preliminary data.</text>
</comment>
<proteinExistence type="predicted"/>